<gene>
    <name evidence="1" type="ORF">EOV40_001730</name>
</gene>
<dbReference type="KEGG" id="aoy:EOV40_001730"/>
<proteinExistence type="predicted"/>
<name>A0A5B9GEJ8_9PROT</name>
<dbReference type="AlphaFoldDB" id="A0A5B9GEJ8"/>
<evidence type="ECO:0000313" key="1">
    <source>
        <dbReference type="EMBL" id="QEE84521.1"/>
    </source>
</evidence>
<reference evidence="1 2" key="1">
    <citation type="submission" date="2019-08" db="EMBL/GenBank/DDBJ databases">
        <title>Acetobacter oryzioeni sp. nov., isolated from Korean rice wine vinegar.</title>
        <authorList>
            <person name="Baek J.H."/>
            <person name="Kim K.H."/>
            <person name="Jeon C.O."/>
            <person name="Han D.M."/>
        </authorList>
    </citation>
    <scope>NUCLEOTIDE SEQUENCE [LARGE SCALE GENOMIC DNA]</scope>
    <source>
        <strain evidence="1 2">B6</strain>
    </source>
</reference>
<dbReference type="Proteomes" id="UP000287027">
    <property type="component" value="Chromosome"/>
</dbReference>
<keyword evidence="2" id="KW-1185">Reference proteome</keyword>
<organism evidence="1 2">
    <name type="scientific">Acetobacter oryzoeni</name>
    <dbReference type="NCBI Taxonomy" id="2500548"/>
    <lineage>
        <taxon>Bacteria</taxon>
        <taxon>Pseudomonadati</taxon>
        <taxon>Pseudomonadota</taxon>
        <taxon>Alphaproteobacteria</taxon>
        <taxon>Acetobacterales</taxon>
        <taxon>Acetobacteraceae</taxon>
        <taxon>Acetobacter</taxon>
    </lineage>
</organism>
<dbReference type="RefSeq" id="WP_128104871.1">
    <property type="nucleotide sequence ID" value="NZ_CP042808.1"/>
</dbReference>
<evidence type="ECO:0000313" key="2">
    <source>
        <dbReference type="Proteomes" id="UP000287027"/>
    </source>
</evidence>
<accession>A0A5B9GEJ8</accession>
<dbReference type="EMBL" id="CP042808">
    <property type="protein sequence ID" value="QEE84521.1"/>
    <property type="molecule type" value="Genomic_DNA"/>
</dbReference>
<sequence>MIRSLLSDLLLFNLLPPRIGGGLESTDLIYYWHQNGGGWTEYNYQNADDFLGDEDTSGWIYKGPVLTPTQINEMLAAERERICLIIERSLNASCGLLPAAGKTLLKAAAEDITDAIRNLGAAP</sequence>
<protein>
    <submittedName>
        <fullName evidence="1">Uncharacterized protein</fullName>
    </submittedName>
</protein>